<feature type="non-terminal residue" evidence="1">
    <location>
        <position position="83"/>
    </location>
</feature>
<evidence type="ECO:0000313" key="1">
    <source>
        <dbReference type="EMBL" id="EFI95139.1"/>
    </source>
</evidence>
<dbReference type="RefSeq" id="XP_003030042.1">
    <property type="nucleotide sequence ID" value="XM_003029996.1"/>
</dbReference>
<dbReference type="OrthoDB" id="2838465at2759"/>
<dbReference type="HOGENOM" id="CLU_2543894_0_0_1"/>
<evidence type="ECO:0000313" key="2">
    <source>
        <dbReference type="Proteomes" id="UP000007431"/>
    </source>
</evidence>
<gene>
    <name evidence="1" type="ORF">SCHCODRAFT_110401</name>
</gene>
<dbReference type="InParanoid" id="D8Q8X3"/>
<dbReference type="GeneID" id="9591462"/>
<organism evidence="2">
    <name type="scientific">Schizophyllum commune (strain H4-8 / FGSC 9210)</name>
    <name type="common">Split gill fungus</name>
    <dbReference type="NCBI Taxonomy" id="578458"/>
    <lineage>
        <taxon>Eukaryota</taxon>
        <taxon>Fungi</taxon>
        <taxon>Dikarya</taxon>
        <taxon>Basidiomycota</taxon>
        <taxon>Agaricomycotina</taxon>
        <taxon>Agaricomycetes</taxon>
        <taxon>Agaricomycetidae</taxon>
        <taxon>Agaricales</taxon>
        <taxon>Schizophyllaceae</taxon>
        <taxon>Schizophyllum</taxon>
    </lineage>
</organism>
<sequence length="83" mass="9029">MGAVLSCLGFTASAIFAGITGFITACAGLAMTTAMFFQDLFCGCRPGEHIRERNEKRRHVRVVEHPNHPLAIAPLEMAQSPKQ</sequence>
<dbReference type="EMBL" id="GL377308">
    <property type="protein sequence ID" value="EFI95139.1"/>
    <property type="molecule type" value="Genomic_DNA"/>
</dbReference>
<reference evidence="1 2" key="1">
    <citation type="journal article" date="2010" name="Nat. Biotechnol.">
        <title>Genome sequence of the model mushroom Schizophyllum commune.</title>
        <authorList>
            <person name="Ohm R.A."/>
            <person name="de Jong J.F."/>
            <person name="Lugones L.G."/>
            <person name="Aerts A."/>
            <person name="Kothe E."/>
            <person name="Stajich J.E."/>
            <person name="de Vries R.P."/>
            <person name="Record E."/>
            <person name="Levasseur A."/>
            <person name="Baker S.E."/>
            <person name="Bartholomew K.A."/>
            <person name="Coutinho P.M."/>
            <person name="Erdmann S."/>
            <person name="Fowler T.J."/>
            <person name="Gathman A.C."/>
            <person name="Lombard V."/>
            <person name="Henrissat B."/>
            <person name="Knabe N."/>
            <person name="Kuees U."/>
            <person name="Lilly W.W."/>
            <person name="Lindquist E."/>
            <person name="Lucas S."/>
            <person name="Magnuson J.K."/>
            <person name="Piumi F."/>
            <person name="Raudaskoski M."/>
            <person name="Salamov A."/>
            <person name="Schmutz J."/>
            <person name="Schwarze F.W.M.R."/>
            <person name="vanKuyk P.A."/>
            <person name="Horton J.S."/>
            <person name="Grigoriev I.V."/>
            <person name="Woesten H.A.B."/>
        </authorList>
    </citation>
    <scope>NUCLEOTIDE SEQUENCE [LARGE SCALE GENOMIC DNA]</scope>
    <source>
        <strain evidence="2">H4-8 / FGSC 9210</strain>
    </source>
</reference>
<dbReference type="AlphaFoldDB" id="D8Q8X3"/>
<name>D8Q8X3_SCHCM</name>
<dbReference type="KEGG" id="scm:SCHCO_02750377"/>
<protein>
    <submittedName>
        <fullName evidence="1">Uncharacterized protein</fullName>
    </submittedName>
</protein>
<dbReference type="Proteomes" id="UP000007431">
    <property type="component" value="Unassembled WGS sequence"/>
</dbReference>
<dbReference type="VEuPathDB" id="FungiDB:SCHCODRAFT_02750377"/>
<keyword evidence="2" id="KW-1185">Reference proteome</keyword>
<accession>D8Q8X3</accession>
<proteinExistence type="predicted"/>